<accession>A0A6G2DW43</accession>
<dbReference type="EMBL" id="WNHS01000237">
    <property type="protein sequence ID" value="MTW25489.1"/>
    <property type="molecule type" value="Genomic_DNA"/>
</dbReference>
<dbReference type="InterPro" id="IPR021512">
    <property type="entry name" value="DUF3173"/>
</dbReference>
<gene>
    <name evidence="1" type="ORF">GM537_11865</name>
</gene>
<name>A0A6G2DW43_STREE</name>
<reference evidence="1 2" key="1">
    <citation type="submission" date="2019-11" db="EMBL/GenBank/DDBJ databases">
        <title>Growth characteristics of pneumococcus vary with the chemical composition of the capsule and with environmental conditions.</title>
        <authorList>
            <person name="Tothpal A."/>
            <person name="Desobry K."/>
            <person name="Joshi S."/>
            <person name="Wyllie A.L."/>
            <person name="Weinberger D.M."/>
        </authorList>
    </citation>
    <scope>NUCLEOTIDE SEQUENCE [LARGE SCALE GENOMIC DNA]</scope>
    <source>
        <strain evidence="2">pnumococcus23A</strain>
    </source>
</reference>
<evidence type="ECO:0000313" key="2">
    <source>
        <dbReference type="Proteomes" id="UP000490982"/>
    </source>
</evidence>
<comment type="caution">
    <text evidence="1">The sequence shown here is derived from an EMBL/GenBank/DDBJ whole genome shotgun (WGS) entry which is preliminary data.</text>
</comment>
<sequence length="26" mass="2905">MKDTISNKDLISMGYRPSTANAIIHQ</sequence>
<organism evidence="1 2">
    <name type="scientific">Streptococcus pneumoniae</name>
    <dbReference type="NCBI Taxonomy" id="1313"/>
    <lineage>
        <taxon>Bacteria</taxon>
        <taxon>Bacillati</taxon>
        <taxon>Bacillota</taxon>
        <taxon>Bacilli</taxon>
        <taxon>Lactobacillales</taxon>
        <taxon>Streptococcaceae</taxon>
        <taxon>Streptococcus</taxon>
    </lineage>
</organism>
<dbReference type="RefSeq" id="WP_155459654.1">
    <property type="nucleotide sequence ID" value="NZ_WNHS01000237.1"/>
</dbReference>
<proteinExistence type="predicted"/>
<evidence type="ECO:0000313" key="1">
    <source>
        <dbReference type="EMBL" id="MTW25489.1"/>
    </source>
</evidence>
<protein>
    <submittedName>
        <fullName evidence="1">DUF3173 domain-containing protein</fullName>
    </submittedName>
</protein>
<dbReference type="AlphaFoldDB" id="A0A6G2DW43"/>
<dbReference type="Pfam" id="PF11372">
    <property type="entry name" value="DUF3173"/>
    <property type="match status" value="1"/>
</dbReference>
<feature type="non-terminal residue" evidence="1">
    <location>
        <position position="26"/>
    </location>
</feature>
<dbReference type="Proteomes" id="UP000490982">
    <property type="component" value="Unassembled WGS sequence"/>
</dbReference>